<evidence type="ECO:0000313" key="8">
    <source>
        <dbReference type="Proteomes" id="UP000184280"/>
    </source>
</evidence>
<evidence type="ECO:0000313" key="7">
    <source>
        <dbReference type="EMBL" id="SHM77765.1"/>
    </source>
</evidence>
<dbReference type="PANTHER" id="PTHR30250">
    <property type="entry name" value="PST FAMILY PREDICTED COLANIC ACID TRANSPORTER"/>
    <property type="match status" value="1"/>
</dbReference>
<evidence type="ECO:0000256" key="5">
    <source>
        <dbReference type="ARBA" id="ARBA00023136"/>
    </source>
</evidence>
<evidence type="ECO:0000256" key="3">
    <source>
        <dbReference type="ARBA" id="ARBA00022692"/>
    </source>
</evidence>
<sequence>MEGKSENKRIAKNSLFLYLRMFVLLVVGLYTSRVNLMALGVSDYGISNVVGGLVSMFVFINYAMVNSTMRYVTYELGRGDINKLNLIFSTSINIHAIISFIIVVLSETIGLWFLYHKMVIPPERMTAAFWVFQFSVISCVVDIMSVPYNALIIAHEKMAAFAYISLLDAVFKLIIASLLLIYGGDRLVLFAFLVLLVIIIDRIIYGVYCQKHFVESKYHYVVDKSLMSEMTKFATWNLLGNFSWICCTQGLNLLLNVFFTPVVNAARGIAVSIQGVVSNFSYNIENAIKPQITKSYSQNDLSRMHTLIIASARMSYYALLFISLPIFMEINQILDLWLVEVPEHTGSFVRLTILILLSDTLANPLLTAVQATGELKNYQLTVSLLSLAILPVSYVILLFFPLPEVVFVVSLIISLIIQFVKLWIVGPMIQLPKWSYLKDVFIRAFVVTAFSVFVVGPVYYLFDASIWRLLASSCYCCLAVLLFSYVIGLNSEERCFLKAKVVSFFGKRNM</sequence>
<evidence type="ECO:0000256" key="2">
    <source>
        <dbReference type="ARBA" id="ARBA00022475"/>
    </source>
</evidence>
<dbReference type="PANTHER" id="PTHR30250:SF26">
    <property type="entry name" value="PSMA PROTEIN"/>
    <property type="match status" value="1"/>
</dbReference>
<evidence type="ECO:0000256" key="6">
    <source>
        <dbReference type="SAM" id="Phobius"/>
    </source>
</evidence>
<dbReference type="OrthoDB" id="5365632at2"/>
<keyword evidence="3 6" id="KW-0812">Transmembrane</keyword>
<dbReference type="InterPro" id="IPR050833">
    <property type="entry name" value="Poly_Biosynth_Transport"/>
</dbReference>
<dbReference type="EMBL" id="FRCJ01000006">
    <property type="protein sequence ID" value="SHM77765.1"/>
    <property type="molecule type" value="Genomic_DNA"/>
</dbReference>
<name>A0A1M7LI88_XYLRU</name>
<feature type="transmembrane region" description="Helical" evidence="6">
    <location>
        <begin position="348"/>
        <end position="366"/>
    </location>
</feature>
<reference evidence="7 8" key="1">
    <citation type="submission" date="2016-11" db="EMBL/GenBank/DDBJ databases">
        <authorList>
            <person name="Jaros S."/>
            <person name="Januszkiewicz K."/>
            <person name="Wedrychowicz H."/>
        </authorList>
    </citation>
    <scope>NUCLEOTIDE SEQUENCE [LARGE SCALE GENOMIC DNA]</scope>
    <source>
        <strain evidence="7 8">BPI-34</strain>
    </source>
</reference>
<keyword evidence="5 6" id="KW-0472">Membrane</keyword>
<protein>
    <submittedName>
        <fullName evidence="7">Na+-driven multidrug efflux pump</fullName>
    </submittedName>
</protein>
<comment type="subcellular location">
    <subcellularLocation>
        <location evidence="1">Cell membrane</location>
        <topology evidence="1">Multi-pass membrane protein</topology>
    </subcellularLocation>
</comment>
<gene>
    <name evidence="7" type="ORF">SAMN04488494_2584</name>
</gene>
<feature type="transmembrane region" description="Helical" evidence="6">
    <location>
        <begin position="44"/>
        <end position="65"/>
    </location>
</feature>
<feature type="transmembrane region" description="Helical" evidence="6">
    <location>
        <begin position="188"/>
        <end position="208"/>
    </location>
</feature>
<accession>A0A1M7LI88</accession>
<proteinExistence type="predicted"/>
<feature type="transmembrane region" description="Helical" evidence="6">
    <location>
        <begin position="378"/>
        <end position="400"/>
    </location>
</feature>
<dbReference type="AlphaFoldDB" id="A0A1M7LI88"/>
<feature type="transmembrane region" description="Helical" evidence="6">
    <location>
        <begin position="307"/>
        <end position="328"/>
    </location>
</feature>
<evidence type="ECO:0000256" key="1">
    <source>
        <dbReference type="ARBA" id="ARBA00004651"/>
    </source>
</evidence>
<feature type="transmembrane region" description="Helical" evidence="6">
    <location>
        <begin position="86"/>
        <end position="115"/>
    </location>
</feature>
<feature type="transmembrane region" description="Helical" evidence="6">
    <location>
        <begin position="440"/>
        <end position="460"/>
    </location>
</feature>
<evidence type="ECO:0000256" key="4">
    <source>
        <dbReference type="ARBA" id="ARBA00022989"/>
    </source>
</evidence>
<feature type="transmembrane region" description="Helical" evidence="6">
    <location>
        <begin position="466"/>
        <end position="488"/>
    </location>
</feature>
<keyword evidence="2" id="KW-1003">Cell membrane</keyword>
<keyword evidence="4 6" id="KW-1133">Transmembrane helix</keyword>
<dbReference type="Proteomes" id="UP000184280">
    <property type="component" value="Unassembled WGS sequence"/>
</dbReference>
<feature type="transmembrane region" description="Helical" evidence="6">
    <location>
        <begin position="406"/>
        <end position="428"/>
    </location>
</feature>
<feature type="transmembrane region" description="Helical" evidence="6">
    <location>
        <begin position="127"/>
        <end position="148"/>
    </location>
</feature>
<dbReference type="RefSeq" id="WP_073046511.1">
    <property type="nucleotide sequence ID" value="NZ_FOLF01000005.1"/>
</dbReference>
<feature type="transmembrane region" description="Helical" evidence="6">
    <location>
        <begin position="15"/>
        <end position="32"/>
    </location>
</feature>
<dbReference type="GO" id="GO:0005886">
    <property type="term" value="C:plasma membrane"/>
    <property type="evidence" value="ECO:0007669"/>
    <property type="project" value="UniProtKB-SubCell"/>
</dbReference>
<organism evidence="7 8">
    <name type="scientific">Xylanibacter ruminicola</name>
    <name type="common">Prevotella ruminicola</name>
    <dbReference type="NCBI Taxonomy" id="839"/>
    <lineage>
        <taxon>Bacteria</taxon>
        <taxon>Pseudomonadati</taxon>
        <taxon>Bacteroidota</taxon>
        <taxon>Bacteroidia</taxon>
        <taxon>Bacteroidales</taxon>
        <taxon>Prevotellaceae</taxon>
        <taxon>Xylanibacter</taxon>
    </lineage>
</organism>
<feature type="transmembrane region" description="Helical" evidence="6">
    <location>
        <begin position="160"/>
        <end position="182"/>
    </location>
</feature>